<dbReference type="AlphaFoldDB" id="A0A814AM85"/>
<organism evidence="2 3">
    <name type="scientific">Adineta ricciae</name>
    <name type="common">Rotifer</name>
    <dbReference type="NCBI Taxonomy" id="249248"/>
    <lineage>
        <taxon>Eukaryota</taxon>
        <taxon>Metazoa</taxon>
        <taxon>Spiralia</taxon>
        <taxon>Gnathifera</taxon>
        <taxon>Rotifera</taxon>
        <taxon>Eurotatoria</taxon>
        <taxon>Bdelloidea</taxon>
        <taxon>Adinetida</taxon>
        <taxon>Adinetidae</taxon>
        <taxon>Adineta</taxon>
    </lineage>
</organism>
<feature type="coiled-coil region" evidence="1">
    <location>
        <begin position="165"/>
        <end position="204"/>
    </location>
</feature>
<protein>
    <submittedName>
        <fullName evidence="2">Uncharacterized protein</fullName>
    </submittedName>
</protein>
<reference evidence="2" key="1">
    <citation type="submission" date="2021-02" db="EMBL/GenBank/DDBJ databases">
        <authorList>
            <person name="Nowell W R."/>
        </authorList>
    </citation>
    <scope>NUCLEOTIDE SEQUENCE</scope>
</reference>
<comment type="caution">
    <text evidence="2">The sequence shown here is derived from an EMBL/GenBank/DDBJ whole genome shotgun (WGS) entry which is preliminary data.</text>
</comment>
<evidence type="ECO:0000313" key="2">
    <source>
        <dbReference type="EMBL" id="CAF0915457.1"/>
    </source>
</evidence>
<evidence type="ECO:0000256" key="1">
    <source>
        <dbReference type="SAM" id="Coils"/>
    </source>
</evidence>
<gene>
    <name evidence="2" type="ORF">EDS130_LOCUS10493</name>
</gene>
<evidence type="ECO:0000313" key="3">
    <source>
        <dbReference type="Proteomes" id="UP000663852"/>
    </source>
</evidence>
<proteinExistence type="predicted"/>
<keyword evidence="1" id="KW-0175">Coiled coil</keyword>
<accession>A0A814AM85</accession>
<dbReference type="OrthoDB" id="10054174at2759"/>
<dbReference type="Proteomes" id="UP000663852">
    <property type="component" value="Unassembled WGS sequence"/>
</dbReference>
<sequence length="287" mass="31323">MAAIINALFGTYPEPEQQNATTNQITVEGTNGVTTERLTTSAVADDVQVKSVISSETQANATINSKLNINNLLSQLNTTHSQVDQYSRARTAEINEQVQKSIADVLANTQHLQEELITDANRRHLVIDNDYKLQLQKAVEALDAVKAKTLADLERELQVKQQTILADAKRQIDVLNEQANAAKLHALVEAQEQAKQNISDLADQVAILGQQDTQHLLESKTTTIITSQAQAAGQVESVIAIQPATETTITTKETKVTVTDTNDAVVAECASEATTVASEHKRNRRHK</sequence>
<dbReference type="EMBL" id="CAJNOJ010000036">
    <property type="protein sequence ID" value="CAF0915457.1"/>
    <property type="molecule type" value="Genomic_DNA"/>
</dbReference>
<name>A0A814AM85_ADIRI</name>